<evidence type="ECO:0000256" key="4">
    <source>
        <dbReference type="ARBA" id="ARBA00023002"/>
    </source>
</evidence>
<organism evidence="10 11">
    <name type="scientific">Jimgerdemannia flammicorona</name>
    <dbReference type="NCBI Taxonomy" id="994334"/>
    <lineage>
        <taxon>Eukaryota</taxon>
        <taxon>Fungi</taxon>
        <taxon>Fungi incertae sedis</taxon>
        <taxon>Mucoromycota</taxon>
        <taxon>Mucoromycotina</taxon>
        <taxon>Endogonomycetes</taxon>
        <taxon>Endogonales</taxon>
        <taxon>Endogonaceae</taxon>
        <taxon>Jimgerdemannia</taxon>
    </lineage>
</organism>
<dbReference type="InterPro" id="IPR017972">
    <property type="entry name" value="Cyt_P450_CS"/>
</dbReference>
<keyword evidence="9" id="KW-1133">Transmembrane helix</keyword>
<dbReference type="PANTHER" id="PTHR24291:SF50">
    <property type="entry name" value="BIFUNCTIONAL ALBAFLAVENONE MONOOXYGENASE_TERPENE SYNTHASE"/>
    <property type="match status" value="1"/>
</dbReference>
<sequence length="564" mass="64939">DKLSNYVIFNSKFALGHKWRAIKPKTQSNIHLIFPLSIFKPSAPSSKGKSTMSFPSLKYAVPVFTAVFAAYIGIKIYGLFRVPKGIKNIPAIPLFTTLGYMLKGIPFDVREEHTINAILTEEGLARKWQRGEWVISLADPDFAKQFLTNIDTFPKALGEMDIFRRNKESSFARFLGGDTILFSNGETWKRYRMFSNRAFNPAVDTKYFGYFAIKMFAEIQRNGSLVEFRNLSQRITLDIMGKYMFGTDFQALDDQFSKYAEAYNHIVDSASDPLFIIFPFLEKMTYLFPKCAVVHKALDDMDELFYGIIERKRVEHRDPNYRSREDKSKDILDLMMEAEDSENGTQLSPQELRDNMAIFFIAGHDTTSSSLTNAVYYLAKYKDIQRKVREEIIRVLGDEPKDIIPSLKETKEMSYLTMVLREVLRMNPSAGELPPRIATESFQLGRHNIPAGTLLSIDIHCLMHNPKIWGDDAEAFIPERHEPQRLKQMTNNVWSWLPFSGGPRKCVGMNMAMAEMRTILAMLLKRYEFDLPEGSIHADKIQLRPGDLPLQVPLDMHIRFAKRY</sequence>
<comment type="caution">
    <text evidence="10">The sequence shown here is derived from an EMBL/GenBank/DDBJ whole genome shotgun (WGS) entry which is preliminary data.</text>
</comment>
<dbReference type="PRINTS" id="PR00385">
    <property type="entry name" value="P450"/>
</dbReference>
<accession>A0A433QPZ0</accession>
<keyword evidence="2 7" id="KW-0349">Heme</keyword>
<dbReference type="InterPro" id="IPR036396">
    <property type="entry name" value="Cyt_P450_sf"/>
</dbReference>
<name>A0A433QPZ0_9FUNG</name>
<dbReference type="GO" id="GO:0005506">
    <property type="term" value="F:iron ion binding"/>
    <property type="evidence" value="ECO:0007669"/>
    <property type="project" value="InterPro"/>
</dbReference>
<dbReference type="PANTHER" id="PTHR24291">
    <property type="entry name" value="CYTOCHROME P450 FAMILY 4"/>
    <property type="match status" value="1"/>
</dbReference>
<evidence type="ECO:0000313" key="10">
    <source>
        <dbReference type="EMBL" id="RUS31841.1"/>
    </source>
</evidence>
<keyword evidence="9" id="KW-0812">Transmembrane</keyword>
<reference evidence="10 11" key="1">
    <citation type="journal article" date="2018" name="New Phytol.">
        <title>Phylogenomics of Endogonaceae and evolution of mycorrhizas within Mucoromycota.</title>
        <authorList>
            <person name="Chang Y."/>
            <person name="Desiro A."/>
            <person name="Na H."/>
            <person name="Sandor L."/>
            <person name="Lipzen A."/>
            <person name="Clum A."/>
            <person name="Barry K."/>
            <person name="Grigoriev I.V."/>
            <person name="Martin F.M."/>
            <person name="Stajich J.E."/>
            <person name="Smith M.E."/>
            <person name="Bonito G."/>
            <person name="Spatafora J.W."/>
        </authorList>
    </citation>
    <scope>NUCLEOTIDE SEQUENCE [LARGE SCALE GENOMIC DNA]</scope>
    <source>
        <strain evidence="10 11">AD002</strain>
    </source>
</reference>
<comment type="cofactor">
    <cofactor evidence="7">
        <name>heme</name>
        <dbReference type="ChEBI" id="CHEBI:30413"/>
    </cofactor>
</comment>
<keyword evidence="11" id="KW-1185">Reference proteome</keyword>
<dbReference type="PRINTS" id="PR00463">
    <property type="entry name" value="EP450I"/>
</dbReference>
<dbReference type="SUPFAM" id="SSF48264">
    <property type="entry name" value="Cytochrome P450"/>
    <property type="match status" value="1"/>
</dbReference>
<dbReference type="InterPro" id="IPR002401">
    <property type="entry name" value="Cyt_P450_E_grp-I"/>
</dbReference>
<dbReference type="Pfam" id="PF00067">
    <property type="entry name" value="p450"/>
    <property type="match status" value="1"/>
</dbReference>
<dbReference type="GO" id="GO:0016705">
    <property type="term" value="F:oxidoreductase activity, acting on paired donors, with incorporation or reduction of molecular oxygen"/>
    <property type="evidence" value="ECO:0007669"/>
    <property type="project" value="InterPro"/>
</dbReference>
<dbReference type="PROSITE" id="PS00086">
    <property type="entry name" value="CYTOCHROME_P450"/>
    <property type="match status" value="1"/>
</dbReference>
<evidence type="ECO:0000256" key="8">
    <source>
        <dbReference type="RuleBase" id="RU000461"/>
    </source>
</evidence>
<dbReference type="Proteomes" id="UP000274822">
    <property type="component" value="Unassembled WGS sequence"/>
</dbReference>
<dbReference type="AlphaFoldDB" id="A0A433QPZ0"/>
<comment type="similarity">
    <text evidence="1 8">Belongs to the cytochrome P450 family.</text>
</comment>
<evidence type="ECO:0000313" key="11">
    <source>
        <dbReference type="Proteomes" id="UP000274822"/>
    </source>
</evidence>
<evidence type="ECO:0000256" key="6">
    <source>
        <dbReference type="ARBA" id="ARBA00023033"/>
    </source>
</evidence>
<dbReference type="GO" id="GO:0004497">
    <property type="term" value="F:monooxygenase activity"/>
    <property type="evidence" value="ECO:0007669"/>
    <property type="project" value="UniProtKB-KW"/>
</dbReference>
<dbReference type="GO" id="GO:0020037">
    <property type="term" value="F:heme binding"/>
    <property type="evidence" value="ECO:0007669"/>
    <property type="project" value="InterPro"/>
</dbReference>
<keyword evidence="9" id="KW-0472">Membrane</keyword>
<gene>
    <name evidence="10" type="ORF">BC938DRAFT_476943</name>
</gene>
<dbReference type="EMBL" id="RBNJ01002554">
    <property type="protein sequence ID" value="RUS31841.1"/>
    <property type="molecule type" value="Genomic_DNA"/>
</dbReference>
<dbReference type="InterPro" id="IPR001128">
    <property type="entry name" value="Cyt_P450"/>
</dbReference>
<keyword evidence="6 8" id="KW-0503">Monooxygenase</keyword>
<protein>
    <submittedName>
        <fullName evidence="10">Cytochrome P450</fullName>
    </submittedName>
</protein>
<evidence type="ECO:0000256" key="3">
    <source>
        <dbReference type="ARBA" id="ARBA00022723"/>
    </source>
</evidence>
<evidence type="ECO:0000256" key="5">
    <source>
        <dbReference type="ARBA" id="ARBA00023004"/>
    </source>
</evidence>
<keyword evidence="3 7" id="KW-0479">Metal-binding</keyword>
<keyword evidence="4 8" id="KW-0560">Oxidoreductase</keyword>
<evidence type="ECO:0000256" key="9">
    <source>
        <dbReference type="SAM" id="Phobius"/>
    </source>
</evidence>
<evidence type="ECO:0000256" key="7">
    <source>
        <dbReference type="PIRSR" id="PIRSR602401-1"/>
    </source>
</evidence>
<feature type="transmembrane region" description="Helical" evidence="9">
    <location>
        <begin position="59"/>
        <end position="80"/>
    </location>
</feature>
<dbReference type="Gene3D" id="1.10.630.10">
    <property type="entry name" value="Cytochrome P450"/>
    <property type="match status" value="1"/>
</dbReference>
<feature type="binding site" description="axial binding residue" evidence="7">
    <location>
        <position position="506"/>
    </location>
    <ligand>
        <name>heme</name>
        <dbReference type="ChEBI" id="CHEBI:30413"/>
    </ligand>
    <ligandPart>
        <name>Fe</name>
        <dbReference type="ChEBI" id="CHEBI:18248"/>
    </ligandPart>
</feature>
<evidence type="ECO:0000256" key="1">
    <source>
        <dbReference type="ARBA" id="ARBA00010617"/>
    </source>
</evidence>
<evidence type="ECO:0000256" key="2">
    <source>
        <dbReference type="ARBA" id="ARBA00022617"/>
    </source>
</evidence>
<proteinExistence type="inferred from homology"/>
<dbReference type="InterPro" id="IPR050196">
    <property type="entry name" value="Cytochrome_P450_Monoox"/>
</dbReference>
<feature type="non-terminal residue" evidence="10">
    <location>
        <position position="1"/>
    </location>
</feature>
<keyword evidence="5 7" id="KW-0408">Iron</keyword>